<dbReference type="KEGG" id="slau:SLA_3172"/>
<accession>A0A160P0I8</accession>
<dbReference type="EMBL" id="AP017424">
    <property type="protein sequence ID" value="BAU84086.1"/>
    <property type="molecule type" value="Genomic_DNA"/>
</dbReference>
<dbReference type="RefSeq" id="WP_359879679.1">
    <property type="nucleotide sequence ID" value="NZ_JBEYHT010000035.1"/>
</dbReference>
<reference evidence="1 2" key="1">
    <citation type="journal article" date="2016" name="Genome Announc.">
        <title>Complete Genome Sequence of Thiostrepton-Producing Streptomyces laurentii ATCC 31255.</title>
        <authorList>
            <person name="Doi K."/>
            <person name="Fujino Y."/>
            <person name="Nagayoshi Y."/>
            <person name="Ohshima T."/>
            <person name="Ogata S."/>
        </authorList>
    </citation>
    <scope>NUCLEOTIDE SEQUENCE [LARGE SCALE GENOMIC DNA]</scope>
    <source>
        <strain evidence="1 2">ATCC 31255</strain>
    </source>
</reference>
<protein>
    <submittedName>
        <fullName evidence="1">Uncharacterized protein</fullName>
    </submittedName>
</protein>
<name>A0A160P0I8_STRLU</name>
<evidence type="ECO:0000313" key="1">
    <source>
        <dbReference type="EMBL" id="BAU84086.1"/>
    </source>
</evidence>
<dbReference type="AlphaFoldDB" id="A0A160P0I8"/>
<organism evidence="1 2">
    <name type="scientific">Streptomyces laurentii</name>
    <dbReference type="NCBI Taxonomy" id="39478"/>
    <lineage>
        <taxon>Bacteria</taxon>
        <taxon>Bacillati</taxon>
        <taxon>Actinomycetota</taxon>
        <taxon>Actinomycetes</taxon>
        <taxon>Kitasatosporales</taxon>
        <taxon>Streptomycetaceae</taxon>
        <taxon>Streptomyces</taxon>
    </lineage>
</organism>
<gene>
    <name evidence="1" type="ORF">SLA_3172</name>
</gene>
<dbReference type="Proteomes" id="UP000217676">
    <property type="component" value="Chromosome"/>
</dbReference>
<evidence type="ECO:0000313" key="2">
    <source>
        <dbReference type="Proteomes" id="UP000217676"/>
    </source>
</evidence>
<keyword evidence="2" id="KW-1185">Reference proteome</keyword>
<sequence length="120" mass="12814">MDATQSPVPVAPRVVESSQAAERDQKLAQIGGNVGAIWRGWWTWGPGNGVWNLQIPWNVIGVNSTVVITASEIDGNGNRFVGAAPFQVSSIAPAAGVVTFKINIDWSSPLPMRTDVVVFN</sequence>
<proteinExistence type="predicted"/>